<gene>
    <name evidence="1" type="ORF">IMZ08_07440</name>
</gene>
<evidence type="ECO:0000313" key="2">
    <source>
        <dbReference type="Proteomes" id="UP001516662"/>
    </source>
</evidence>
<keyword evidence="2" id="KW-1185">Reference proteome</keyword>
<dbReference type="InterPro" id="IPR025626">
    <property type="entry name" value="YyzF"/>
</dbReference>
<organism evidence="1 2">
    <name type="scientific">Litchfieldia luteola</name>
    <dbReference type="NCBI Taxonomy" id="682179"/>
    <lineage>
        <taxon>Bacteria</taxon>
        <taxon>Bacillati</taxon>
        <taxon>Bacillota</taxon>
        <taxon>Bacilli</taxon>
        <taxon>Bacillales</taxon>
        <taxon>Bacillaceae</taxon>
        <taxon>Litchfieldia</taxon>
    </lineage>
</organism>
<dbReference type="EMBL" id="JADCLJ010000018">
    <property type="protein sequence ID" value="MBE4907886.1"/>
    <property type="molecule type" value="Genomic_DNA"/>
</dbReference>
<dbReference type="NCBIfam" id="TIGR04129">
    <property type="entry name" value="CxxH_BA5709"/>
    <property type="match status" value="1"/>
</dbReference>
<dbReference type="RefSeq" id="WP_193535360.1">
    <property type="nucleotide sequence ID" value="NZ_JADCLJ010000018.1"/>
</dbReference>
<protein>
    <submittedName>
        <fullName evidence="1">CxxH/CxxC protein</fullName>
    </submittedName>
</protein>
<dbReference type="Pfam" id="PF14116">
    <property type="entry name" value="YyzF"/>
    <property type="match status" value="1"/>
</dbReference>
<sequence>MKCCQDHIELALDMYVDEYELPPEMRLLTENEMLSTTCEFCQNKAIYVVGN</sequence>
<dbReference type="Proteomes" id="UP001516662">
    <property type="component" value="Unassembled WGS sequence"/>
</dbReference>
<accession>A0ABR9QHA8</accession>
<name>A0ABR9QHA8_9BACI</name>
<comment type="caution">
    <text evidence="1">The sequence shown here is derived from an EMBL/GenBank/DDBJ whole genome shotgun (WGS) entry which is preliminary data.</text>
</comment>
<reference evidence="1 2" key="1">
    <citation type="submission" date="2020-10" db="EMBL/GenBank/DDBJ databases">
        <title>Bacillus sp. HD4P25, an endophyte from a halophyte.</title>
        <authorList>
            <person name="Sun J.-Q."/>
        </authorList>
    </citation>
    <scope>NUCLEOTIDE SEQUENCE [LARGE SCALE GENOMIC DNA]</scope>
    <source>
        <strain evidence="1 2">YIM 93174</strain>
    </source>
</reference>
<proteinExistence type="predicted"/>
<evidence type="ECO:0000313" key="1">
    <source>
        <dbReference type="EMBL" id="MBE4907886.1"/>
    </source>
</evidence>